<dbReference type="Gene3D" id="1.25.40.610">
    <property type="match status" value="1"/>
</dbReference>
<dbReference type="CDD" id="cd00110">
    <property type="entry name" value="LamG"/>
    <property type="match status" value="2"/>
</dbReference>
<evidence type="ECO:0000259" key="26">
    <source>
        <dbReference type="PROSITE" id="PS50026"/>
    </source>
</evidence>
<dbReference type="InterPro" id="IPR020894">
    <property type="entry name" value="Cadherin_CS"/>
</dbReference>
<evidence type="ECO:0000256" key="20">
    <source>
        <dbReference type="ARBA" id="ARBA00023292"/>
    </source>
</evidence>
<keyword evidence="12" id="KW-0130">Cell adhesion</keyword>
<feature type="domain" description="Laminin G" evidence="25">
    <location>
        <begin position="1218"/>
        <end position="1429"/>
    </location>
</feature>
<dbReference type="FunFam" id="2.10.25.10:FF:000006">
    <property type="entry name" value="Versican core protein-like isoform 1"/>
    <property type="match status" value="1"/>
</dbReference>
<dbReference type="Gene3D" id="1.20.1070.10">
    <property type="entry name" value="Rhodopsin 7-helix transmembrane proteins"/>
    <property type="match status" value="1"/>
</dbReference>
<dbReference type="FunFam" id="2.60.40.60:FF:000020">
    <property type="entry name" value="Dachsous cadherin-related 1b"/>
    <property type="match status" value="2"/>
</dbReference>
<evidence type="ECO:0000313" key="31">
    <source>
        <dbReference type="EMBL" id="EDO48237.1"/>
    </source>
</evidence>
<keyword evidence="16 22" id="KW-1015">Disulfide bond</keyword>
<evidence type="ECO:0000256" key="13">
    <source>
        <dbReference type="ARBA" id="ARBA00022989"/>
    </source>
</evidence>
<comment type="caution">
    <text evidence="22">Lacks conserved residue(s) required for the propagation of feature annotation.</text>
</comment>
<protein>
    <submittedName>
        <fullName evidence="31">Uncharacterized protein</fullName>
    </submittedName>
</protein>
<dbReference type="InterPro" id="IPR002049">
    <property type="entry name" value="LE_dom"/>
</dbReference>
<feature type="domain" description="EGF-like" evidence="26">
    <location>
        <begin position="1685"/>
        <end position="1718"/>
    </location>
</feature>
<feature type="domain" description="EGF-like" evidence="26">
    <location>
        <begin position="1425"/>
        <end position="1460"/>
    </location>
</feature>
<dbReference type="InterPro" id="IPR013320">
    <property type="entry name" value="ConA-like_dom_sf"/>
</dbReference>
<dbReference type="Gene3D" id="2.60.40.60">
    <property type="entry name" value="Cadherins"/>
    <property type="match status" value="9"/>
</dbReference>
<dbReference type="PROSITE" id="PS50268">
    <property type="entry name" value="CADHERIN_2"/>
    <property type="match status" value="8"/>
</dbReference>
<keyword evidence="6 22" id="KW-0245">EGF-like domain</keyword>
<dbReference type="FunFam" id="2.60.40.60:FF:000033">
    <property type="entry name" value="FAT atypical cadherin 1"/>
    <property type="match status" value="1"/>
</dbReference>
<keyword evidence="13 24" id="KW-1133">Transmembrane helix</keyword>
<feature type="disulfide bond" evidence="22">
    <location>
        <begin position="1450"/>
        <end position="1459"/>
    </location>
</feature>
<dbReference type="Pfam" id="PF00028">
    <property type="entry name" value="Cadherin"/>
    <property type="match status" value="8"/>
</dbReference>
<evidence type="ECO:0000256" key="16">
    <source>
        <dbReference type="ARBA" id="ARBA00023157"/>
    </source>
</evidence>
<dbReference type="PRINTS" id="PR00205">
    <property type="entry name" value="CADHERIN"/>
</dbReference>
<dbReference type="Gene3D" id="2.60.120.200">
    <property type="match status" value="2"/>
</dbReference>
<feature type="disulfide bond" evidence="22">
    <location>
        <begin position="1708"/>
        <end position="1717"/>
    </location>
</feature>
<dbReference type="eggNOG" id="KOG4289">
    <property type="taxonomic scope" value="Eukaryota"/>
</dbReference>
<evidence type="ECO:0000256" key="2">
    <source>
        <dbReference type="ARBA" id="ARBA00004651"/>
    </source>
</evidence>
<feature type="transmembrane region" description="Helical" evidence="24">
    <location>
        <begin position="2238"/>
        <end position="2260"/>
    </location>
</feature>
<name>A7RKF4_NEMVE</name>
<dbReference type="SMART" id="SM00008">
    <property type="entry name" value="HormR"/>
    <property type="match status" value="1"/>
</dbReference>
<dbReference type="PANTHER" id="PTHR24026">
    <property type="entry name" value="FAT ATYPICAL CADHERIN-RELATED"/>
    <property type="match status" value="1"/>
</dbReference>
<evidence type="ECO:0000259" key="28">
    <source>
        <dbReference type="PROSITE" id="PS50227"/>
    </source>
</evidence>
<evidence type="ECO:0000256" key="5">
    <source>
        <dbReference type="ARBA" id="ARBA00022475"/>
    </source>
</evidence>
<evidence type="ECO:0000256" key="19">
    <source>
        <dbReference type="ARBA" id="ARBA00023224"/>
    </source>
</evidence>
<dbReference type="Proteomes" id="UP000001593">
    <property type="component" value="Unassembled WGS sequence"/>
</dbReference>
<evidence type="ECO:0000256" key="12">
    <source>
        <dbReference type="ARBA" id="ARBA00022889"/>
    </source>
</evidence>
<dbReference type="SUPFAM" id="SSF49899">
    <property type="entry name" value="Concanavalin A-like lectins/glucanases"/>
    <property type="match status" value="2"/>
</dbReference>
<evidence type="ECO:0000259" key="30">
    <source>
        <dbReference type="PROSITE" id="PS50268"/>
    </source>
</evidence>
<dbReference type="PROSITE" id="PS00010">
    <property type="entry name" value="ASX_HYDROXYL"/>
    <property type="match status" value="1"/>
</dbReference>
<dbReference type="Pfam" id="PF00008">
    <property type="entry name" value="EGF"/>
    <property type="match status" value="2"/>
</dbReference>
<feature type="domain" description="Cadherin" evidence="30">
    <location>
        <begin position="340"/>
        <end position="442"/>
    </location>
</feature>
<dbReference type="SUPFAM" id="SSF57196">
    <property type="entry name" value="EGF/Laminin"/>
    <property type="match status" value="3"/>
</dbReference>
<dbReference type="InterPro" id="IPR015919">
    <property type="entry name" value="Cadherin-like_sf"/>
</dbReference>
<feature type="transmembrane region" description="Helical" evidence="24">
    <location>
        <begin position="2341"/>
        <end position="2361"/>
    </location>
</feature>
<dbReference type="GO" id="GO:0007409">
    <property type="term" value="P:axonogenesis"/>
    <property type="evidence" value="ECO:0000318"/>
    <property type="project" value="GO_Central"/>
</dbReference>
<evidence type="ECO:0000256" key="4">
    <source>
        <dbReference type="ARBA" id="ARBA00022473"/>
    </source>
</evidence>
<evidence type="ECO:0000256" key="9">
    <source>
        <dbReference type="ARBA" id="ARBA00022729"/>
    </source>
</evidence>
<evidence type="ECO:0000256" key="23">
    <source>
        <dbReference type="SAM" id="MobiDB-lite"/>
    </source>
</evidence>
<dbReference type="InterPro" id="IPR057244">
    <property type="entry name" value="GAIN_B"/>
</dbReference>
<evidence type="ECO:0000313" key="32">
    <source>
        <dbReference type="Proteomes" id="UP000001593"/>
    </source>
</evidence>
<dbReference type="GO" id="GO:0044331">
    <property type="term" value="P:cell-cell adhesion mediated by cadherin"/>
    <property type="evidence" value="ECO:0000318"/>
    <property type="project" value="GO_Central"/>
</dbReference>
<evidence type="ECO:0000256" key="21">
    <source>
        <dbReference type="PROSITE-ProRule" id="PRU00043"/>
    </source>
</evidence>
<keyword evidence="17" id="KW-0675">Receptor</keyword>
<dbReference type="Pfam" id="PF02793">
    <property type="entry name" value="HRM"/>
    <property type="match status" value="1"/>
</dbReference>
<feature type="domain" description="EGF-like" evidence="26">
    <location>
        <begin position="1125"/>
        <end position="1161"/>
    </location>
</feature>
<feature type="compositionally biased region" description="Basic residues" evidence="23">
    <location>
        <begin position="1"/>
        <end position="12"/>
    </location>
</feature>
<feature type="domain" description="Cadherin" evidence="30">
    <location>
        <begin position="129"/>
        <end position="234"/>
    </location>
</feature>
<dbReference type="InParanoid" id="A7RKF4"/>
<feature type="disulfide bond" evidence="22">
    <location>
        <begin position="1429"/>
        <end position="1439"/>
    </location>
</feature>
<dbReference type="OMA" id="TEVYTVI"/>
<evidence type="ECO:0000256" key="6">
    <source>
        <dbReference type="ARBA" id="ARBA00022536"/>
    </source>
</evidence>
<dbReference type="PROSITE" id="PS00232">
    <property type="entry name" value="CADHERIN_1"/>
    <property type="match status" value="5"/>
</dbReference>
<keyword evidence="20" id="KW-0424">Laminin EGF-like domain</keyword>
<keyword evidence="19" id="KW-0807">Transducer</keyword>
<dbReference type="InterPro" id="IPR001881">
    <property type="entry name" value="EGF-like_Ca-bd_dom"/>
</dbReference>
<keyword evidence="32" id="KW-1185">Reference proteome</keyword>
<keyword evidence="4" id="KW-0217">Developmental protein</keyword>
<feature type="transmembrane region" description="Helical" evidence="24">
    <location>
        <begin position="2426"/>
        <end position="2448"/>
    </location>
</feature>
<dbReference type="InterPro" id="IPR032471">
    <property type="entry name" value="AGRL2-4_GAIN_subdom_A"/>
</dbReference>
<dbReference type="InterPro" id="IPR036445">
    <property type="entry name" value="GPCR_2_extracell_dom_sf"/>
</dbReference>
<evidence type="ECO:0000256" key="3">
    <source>
        <dbReference type="ARBA" id="ARBA00006373"/>
    </source>
</evidence>
<dbReference type="EMBL" id="DS469515">
    <property type="protein sequence ID" value="EDO48237.1"/>
    <property type="molecule type" value="Genomic_DNA"/>
</dbReference>
<dbReference type="InterPro" id="IPR056286">
    <property type="entry name" value="Cadherin_CELSR1-3_9th"/>
</dbReference>
<dbReference type="CDD" id="cd15441">
    <property type="entry name" value="7tmB2_CELSR_Adhesion_IV"/>
    <property type="match status" value="1"/>
</dbReference>
<feature type="domain" description="Cadherin" evidence="30">
    <location>
        <begin position="647"/>
        <end position="752"/>
    </location>
</feature>
<dbReference type="SMART" id="SM00181">
    <property type="entry name" value="EGF"/>
    <property type="match status" value="6"/>
</dbReference>
<dbReference type="PROSITE" id="PS00022">
    <property type="entry name" value="EGF_1"/>
    <property type="match status" value="4"/>
</dbReference>
<dbReference type="InterPro" id="IPR000203">
    <property type="entry name" value="GPS"/>
</dbReference>
<dbReference type="GO" id="GO:0005886">
    <property type="term" value="C:plasma membrane"/>
    <property type="evidence" value="ECO:0000318"/>
    <property type="project" value="GO_Central"/>
</dbReference>
<dbReference type="InterPro" id="IPR017981">
    <property type="entry name" value="GPCR_2-like_7TM"/>
</dbReference>
<dbReference type="GO" id="GO:0007166">
    <property type="term" value="P:cell surface receptor signaling pathway"/>
    <property type="evidence" value="ECO:0007669"/>
    <property type="project" value="InterPro"/>
</dbReference>
<dbReference type="HOGENOM" id="CLU_000158_1_0_1"/>
<dbReference type="PROSITE" id="PS50025">
    <property type="entry name" value="LAM_G_DOMAIN"/>
    <property type="match status" value="2"/>
</dbReference>
<dbReference type="PROSITE" id="PS50026">
    <property type="entry name" value="EGF_3"/>
    <property type="match status" value="5"/>
</dbReference>
<evidence type="ECO:0000256" key="1">
    <source>
        <dbReference type="ARBA" id="ARBA00004479"/>
    </source>
</evidence>
<proteinExistence type="inferred from homology"/>
<dbReference type="FunFam" id="2.60.220.50:FF:000048">
    <property type="entry name" value="Predicted protein"/>
    <property type="match status" value="1"/>
</dbReference>
<dbReference type="SMART" id="SM00282">
    <property type="entry name" value="LamG"/>
    <property type="match status" value="2"/>
</dbReference>
<evidence type="ECO:0000256" key="7">
    <source>
        <dbReference type="ARBA" id="ARBA00022553"/>
    </source>
</evidence>
<evidence type="ECO:0000259" key="27">
    <source>
        <dbReference type="PROSITE" id="PS50221"/>
    </source>
</evidence>
<feature type="transmembrane region" description="Helical" evidence="24">
    <location>
        <begin position="2454"/>
        <end position="2477"/>
    </location>
</feature>
<feature type="disulfide bond" evidence="22">
    <location>
        <begin position="1151"/>
        <end position="1160"/>
    </location>
</feature>
<feature type="domain" description="EGF-like" evidence="26">
    <location>
        <begin position="1645"/>
        <end position="1681"/>
    </location>
</feature>
<dbReference type="Pfam" id="PF02210">
    <property type="entry name" value="Laminin_G_2"/>
    <property type="match status" value="2"/>
</dbReference>
<feature type="transmembrane region" description="Helical" evidence="24">
    <location>
        <begin position="2303"/>
        <end position="2320"/>
    </location>
</feature>
<dbReference type="SMART" id="SM00179">
    <property type="entry name" value="EGF_CA"/>
    <property type="match status" value="5"/>
</dbReference>
<dbReference type="SUPFAM" id="SSF49313">
    <property type="entry name" value="Cadherin-like"/>
    <property type="match status" value="9"/>
</dbReference>
<dbReference type="FunFam" id="2.60.40.60:FF:000010">
    <property type="entry name" value="Cadherin EGF LAG seven-pass G-type receptor 3"/>
    <property type="match status" value="1"/>
</dbReference>
<keyword evidence="7" id="KW-0597">Phosphoprotein</keyword>
<dbReference type="GO" id="GO:0005509">
    <property type="term" value="F:calcium ion binding"/>
    <property type="evidence" value="ECO:0007669"/>
    <property type="project" value="UniProtKB-UniRule"/>
</dbReference>
<evidence type="ECO:0000256" key="11">
    <source>
        <dbReference type="ARBA" id="ARBA00022837"/>
    </source>
</evidence>
<keyword evidence="5" id="KW-1003">Cell membrane</keyword>
<dbReference type="Gene3D" id="2.60.220.50">
    <property type="match status" value="1"/>
</dbReference>
<comment type="similarity">
    <text evidence="3">Belongs to the EGF domain peptide family.</text>
</comment>
<dbReference type="Pfam" id="PF23592">
    <property type="entry name" value="Cadherin_CELSR2_9th"/>
    <property type="match status" value="1"/>
</dbReference>
<evidence type="ECO:0000256" key="10">
    <source>
        <dbReference type="ARBA" id="ARBA00022737"/>
    </source>
</evidence>
<evidence type="ECO:0000256" key="24">
    <source>
        <dbReference type="SAM" id="Phobius"/>
    </source>
</evidence>
<dbReference type="FunFam" id="4.10.1240.10:FF:000021">
    <property type="entry name" value="Cadherin EGF LAG seven-pass G-type receptor"/>
    <property type="match status" value="1"/>
</dbReference>
<keyword evidence="15 24" id="KW-0472">Membrane</keyword>
<dbReference type="InterPro" id="IPR046338">
    <property type="entry name" value="GAIN_dom_sf"/>
</dbReference>
<dbReference type="PANTHER" id="PTHR24026:SF51">
    <property type="entry name" value="PROTOCADHERIN-LIKE WING POLARITY PROTEIN STAN"/>
    <property type="match status" value="1"/>
</dbReference>
<dbReference type="FunFam" id="2.60.40.60:FF:000228">
    <property type="entry name" value="Cadherin 23"/>
    <property type="match status" value="1"/>
</dbReference>
<keyword evidence="8 24" id="KW-0812">Transmembrane</keyword>
<dbReference type="InterPro" id="IPR017983">
    <property type="entry name" value="GPCR_2_secretin-like_CS"/>
</dbReference>
<dbReference type="Gene3D" id="4.10.1240.10">
    <property type="entry name" value="GPCR, family 2, extracellular hormone receptor domain"/>
    <property type="match status" value="1"/>
</dbReference>
<evidence type="ECO:0000256" key="17">
    <source>
        <dbReference type="ARBA" id="ARBA00023170"/>
    </source>
</evidence>
<dbReference type="GO" id="GO:0007156">
    <property type="term" value="P:homophilic cell adhesion via plasma membrane adhesion molecules"/>
    <property type="evidence" value="ECO:0007669"/>
    <property type="project" value="InterPro"/>
</dbReference>
<keyword evidence="11 21" id="KW-0106">Calcium</keyword>
<feature type="compositionally biased region" description="Polar residues" evidence="23">
    <location>
        <begin position="13"/>
        <end position="22"/>
    </location>
</feature>
<feature type="region of interest" description="Disordered" evidence="23">
    <location>
        <begin position="1"/>
        <end position="31"/>
    </location>
</feature>
<dbReference type="PROSITE" id="PS50227">
    <property type="entry name" value="G_PROTEIN_RECEP_F2_3"/>
    <property type="match status" value="1"/>
</dbReference>
<dbReference type="CDD" id="cd00055">
    <property type="entry name" value="EGF_Lam"/>
    <property type="match status" value="2"/>
</dbReference>
<dbReference type="InterPro" id="IPR000742">
    <property type="entry name" value="EGF"/>
</dbReference>
<evidence type="ECO:0000259" key="29">
    <source>
        <dbReference type="PROSITE" id="PS50261"/>
    </source>
</evidence>
<dbReference type="CDD" id="cd11304">
    <property type="entry name" value="Cadherin_repeat"/>
    <property type="match status" value="9"/>
</dbReference>
<keyword evidence="10" id="KW-0677">Repeat</keyword>
<evidence type="ECO:0000256" key="14">
    <source>
        <dbReference type="ARBA" id="ARBA00023040"/>
    </source>
</evidence>
<dbReference type="FunFam" id="2.60.40.60:FF:000080">
    <property type="entry name" value="FAT atypical cadherin 1"/>
    <property type="match status" value="1"/>
</dbReference>
<dbReference type="Gene3D" id="2.10.25.10">
    <property type="entry name" value="Laminin"/>
    <property type="match status" value="5"/>
</dbReference>
<feature type="transmembrane region" description="Helical" evidence="24">
    <location>
        <begin position="2272"/>
        <end position="2291"/>
    </location>
</feature>
<dbReference type="STRING" id="45351.A7RKF4"/>
<dbReference type="GO" id="GO:0004930">
    <property type="term" value="F:G protein-coupled receptor activity"/>
    <property type="evidence" value="ECO:0007669"/>
    <property type="project" value="UniProtKB-KW"/>
</dbReference>
<reference evidence="31 32" key="1">
    <citation type="journal article" date="2007" name="Science">
        <title>Sea anemone genome reveals ancestral eumetazoan gene repertoire and genomic organization.</title>
        <authorList>
            <person name="Putnam N.H."/>
            <person name="Srivastava M."/>
            <person name="Hellsten U."/>
            <person name="Dirks B."/>
            <person name="Chapman J."/>
            <person name="Salamov A."/>
            <person name="Terry A."/>
            <person name="Shapiro H."/>
            <person name="Lindquist E."/>
            <person name="Kapitonov V.V."/>
            <person name="Jurka J."/>
            <person name="Genikhovich G."/>
            <person name="Grigoriev I.V."/>
            <person name="Lucas S.M."/>
            <person name="Steele R.E."/>
            <person name="Finnerty J.R."/>
            <person name="Technau U."/>
            <person name="Martindale M.Q."/>
            <person name="Rokhsar D.S."/>
        </authorList>
    </citation>
    <scope>NUCLEOTIDE SEQUENCE [LARGE SCALE GENOMIC DNA]</scope>
    <source>
        <strain evidence="32">CH2 X CH6</strain>
    </source>
</reference>
<feature type="domain" description="G-protein coupled receptors family 2 profile 2" evidence="29">
    <location>
        <begin position="2236"/>
        <end position="2478"/>
    </location>
</feature>
<feature type="domain" description="G-protein coupled receptors family 2 profile 1" evidence="28">
    <location>
        <begin position="1816"/>
        <end position="1890"/>
    </location>
</feature>
<keyword evidence="18" id="KW-0325">Glycoprotein</keyword>
<feature type="domain" description="Cadherin" evidence="30">
    <location>
        <begin position="235"/>
        <end position="339"/>
    </location>
</feature>
<feature type="domain" description="Cadherin" evidence="30">
    <location>
        <begin position="753"/>
        <end position="854"/>
    </location>
</feature>
<dbReference type="InterPro" id="IPR000832">
    <property type="entry name" value="GPCR_2_secretin-like"/>
</dbReference>
<feature type="domain" description="GAIN-B" evidence="27">
    <location>
        <begin position="2030"/>
        <end position="2228"/>
    </location>
</feature>
<dbReference type="PhylomeDB" id="A7RKF4"/>
<feature type="domain" description="Laminin G" evidence="25">
    <location>
        <begin position="1464"/>
        <end position="1643"/>
    </location>
</feature>
<feature type="domain" description="Cadherin" evidence="30">
    <location>
        <begin position="21"/>
        <end position="128"/>
    </location>
</feature>
<evidence type="ECO:0000259" key="25">
    <source>
        <dbReference type="PROSITE" id="PS50025"/>
    </source>
</evidence>
<dbReference type="FunFam" id="2.60.40.60:FF:000013">
    <property type="entry name" value="Cadherin EGF LAG seven-pass G-type receptor"/>
    <property type="match status" value="1"/>
</dbReference>
<feature type="domain" description="Cadherin" evidence="30">
    <location>
        <begin position="544"/>
        <end position="646"/>
    </location>
</feature>
<dbReference type="PRINTS" id="PR00249">
    <property type="entry name" value="GPCRSECRETIN"/>
</dbReference>
<dbReference type="FunFam" id="2.60.40.60:FF:000032">
    <property type="entry name" value="FAT atypical cadherin 1"/>
    <property type="match status" value="1"/>
</dbReference>
<feature type="transmembrane region" description="Helical" evidence="24">
    <location>
        <begin position="2381"/>
        <end position="2405"/>
    </location>
</feature>
<dbReference type="InterPro" id="IPR001879">
    <property type="entry name" value="GPCR_2_extracellular_dom"/>
</dbReference>
<feature type="domain" description="EGF-like" evidence="26">
    <location>
        <begin position="1178"/>
        <end position="1217"/>
    </location>
</feature>
<evidence type="ECO:0000256" key="18">
    <source>
        <dbReference type="ARBA" id="ARBA00023180"/>
    </source>
</evidence>
<dbReference type="GO" id="GO:0005912">
    <property type="term" value="C:adherens junction"/>
    <property type="evidence" value="ECO:0000318"/>
    <property type="project" value="GO_Central"/>
</dbReference>
<dbReference type="Pfam" id="PF16489">
    <property type="entry name" value="GAIN"/>
    <property type="match status" value="1"/>
</dbReference>
<dbReference type="SMART" id="SM00303">
    <property type="entry name" value="GPS"/>
    <property type="match status" value="1"/>
</dbReference>
<sequence length="2493" mass="277801">MKNNRRRVRKRAPTNNPPQFSRLQEDASVSEDAEVGTVVATVSASDPDSGSNGMIRYSMSPSQNLMSATYFSIDQITGVITTKRGLDREFLDRHFFRVKAEDGGEPSLEGYMDLTINVLDVNDNGPIFERNIYAADIPEDKSIGDFVLAVRASDADSGSNGEVKYCILNSDGDNSAFSIGEVSGAVTVMKKLDREKVPTYTLQVQAQDQGNPPRSATVTVKITLLDVNDCTPQFSKKVYSATIREDVPVNQLVTTVRATDCDQGSNGEVFFEIVSGNDMNFFSINRINGEVRVKQKLDYEMIGVFNLLVTAQDKGQPFLYNQTTVDIALIDVNDNAPQFVSSHFQTMIPENYAVGQEFYRVQAYDKDHGTNGEITFSFMQNDLPFSINENTGGISIKEELDREKVPKFTFGIKARDKGVPFKEGTAQITITLLDINDNPPKFSQEEYHTSIAENSRWGTSVLQVKAIDPDSGPTNVVYSIVSSSGHDRCFRINPQGLITLSCTLNYNTKHVYVFSVSASDGMLSSTALVYVNVTDSNTHAPEFKRRSYSAEVKEDASLGTSVLTVLATDRDTGSNAKISYSIATLVPEFSVDETTGVIKTAGSLDREKVDTYRFEVTATDHGIPQLKAKSFVYIHIADVNDNDPVFLKPSYEAKVREDIRPGGRVIEVSASDADIGKNAQIIYSFASNGDGQGTFTIDSTQGIIRTLKPLDRETIPEYELTVVATDQGTPPGQASVKVKVILEDVKDSPPLFEKPLYEVTVPEDTPPRSPVITVKAKSQDLSPETGMMYSIVRGNSPQVFDINPNTGAIQTLMKLDYETQSEYRLTVRATLSPFFTETTVMVYLKDINDNTPVLEAFHMNINVQEGKVPPEARYKIPAYDPDVSDKLTFKVMEGNAKEWVTLNATSGELSVNKKLIQASKPANIKIAVTDGLRTASATGSIMMTSVTTEMIQQSIQLEIDDMEVLEFFNTAYEKLRESVSQIVKCKPDQVLMFDITSRVILPVSSADYSKTRLTIWLVLRKKNEKEAFVGYFDASFVRYVIYLHREQIAKEVGINLMAFPDDVCSKKPCNYLKPNSYYDCNTYTYFSGEPQVLSSLKVVFRTVPVDMKFNCSCPADYRGQDCDTHLNLCYSNPCGNHGECVSVEQGFYCRCKADRVGSRCEANVTRDFCPLKPRELPKVNQMKWNPCMNGAQCINQPGGGFGCLCEDSNKADTPFCELTTLSFRDGDYAAFTALSQKWRLHISLQFTTLQSDALLLYNGQFNDKQDFIAIELSGGQIRFTVSTGGTPASATSRVDGGLNDGRWHSLTAVYKNKHVILTSVHQTQTSPNTAIVIIDDCKLAVAVQFGTQEGSYGCAAAKRLNQQAARSLQLTSPLMLGGLHSLRSEYPITSKRYTGCLRNVSIDHKRLDLAAPIWKRGTSPKCSIKVDFCRNSPCKRGNCTNTWGTYLCRCPENYGGKQCDKEMKSTMRFIGQSILIKNYRTTSIKLPWSQSLMFRTRKSLGILIETRFRLCFYLNKNTLDLQVVNGRLSYQFNQQLTVNLSQLRVDDGAWHHVDVTWLRGMVRVTGDYIYQATATHQGEKLEFTSELIMGGRQSLNTSAPQPKAYIEEGFVGCMMGKWYFCIAVDGSQIDTSQATKQSVFTGCSMPSHCQSSPCLGGGTCVEGWDTFSCRCRPGYVGKRCTNVCDLKPCQNGNCELSSATPKGYKCKCPPQYTGEYCETRKETPCQDKFFSASNIGLCGPCNCPVGANFNPVCNKTTGECYCNPYHYRSHKGNECLKCNCEEIGSLSLQCRVSDGQCPCIKGSSTGARVIGRRCDRCEDHQSEITAGKGCVVINTSCPRSIAEDIWWKRGAFDKTAEQKCPFGASGTARRICDKNKGWQKPDLMDCVSNSFLNLRKKLKRLEEGKLLWSPSIAMDLARQLDLAITLATRLYPNDIDIALKAITVLFDYESQQNESTLVSAKNHEFAQILVQSASMLFNAENKNVWSVVQRNSAGTADLMEKMENFSGTLANNLAHLKRARYRRNVESIIPPYTVITPNILMELHPVTIRNFNGMQFPPSPDSFESYSWQWAEVTNKVKLPRALFLSPGHKGEKPSGIKKDCIIDSQVLERNAAVGYMIIRNIGDLLPKSFDARIRYYNVDVNSDVVSVKMPGMEDVQLAEPIHITFYNRQVNRSEYLCVFWNYSVPNTRGGGWSTNGCRRIAINWTHTTCACNHMTSFAVLSDLNLEFPPQVAFALRIGTYIGIAVSVAILLIAFVSFVCLRGLKKSNANDIHKNLVAAIVIAEIIFLAGINRTNDTTACRLVAILLHYFFSTVFTWMLVEGVHMYRRLSEKRNIDTGRMNFYYFLGWGCPAIVVGISAGLSTEGYGNNHFCWMATDGTLIWTFTIPVMIVVAVSSMERFFFFTLPSHETFTCYFYLLMRSLYRAGMRASAVVLPLLGVSLVFAILMVNKDMEMFHYLFAALTAFQGLFIFLFYCLFDKKVSFISVHSSPIGL</sequence>
<keyword evidence="14" id="KW-0297">G-protein coupled receptor</keyword>
<dbReference type="PROSITE" id="PS50261">
    <property type="entry name" value="G_PROTEIN_RECEP_F2_4"/>
    <property type="match status" value="1"/>
</dbReference>
<feature type="disulfide bond" evidence="22">
    <location>
        <begin position="1671"/>
        <end position="1680"/>
    </location>
</feature>
<dbReference type="SMART" id="SM00112">
    <property type="entry name" value="CA"/>
    <property type="match status" value="8"/>
</dbReference>
<evidence type="ECO:0000256" key="8">
    <source>
        <dbReference type="ARBA" id="ARBA00022692"/>
    </source>
</evidence>
<dbReference type="PROSITE" id="PS00650">
    <property type="entry name" value="G_PROTEIN_RECEP_F2_2"/>
    <property type="match status" value="1"/>
</dbReference>
<accession>A7RKF4</accession>
<organism evidence="31 32">
    <name type="scientific">Nematostella vectensis</name>
    <name type="common">Starlet sea anemone</name>
    <dbReference type="NCBI Taxonomy" id="45351"/>
    <lineage>
        <taxon>Eukaryota</taxon>
        <taxon>Metazoa</taxon>
        <taxon>Cnidaria</taxon>
        <taxon>Anthozoa</taxon>
        <taxon>Hexacorallia</taxon>
        <taxon>Actiniaria</taxon>
        <taxon>Edwardsiidae</taxon>
        <taxon>Nematostella</taxon>
    </lineage>
</organism>
<keyword evidence="9" id="KW-0732">Signal</keyword>
<feature type="domain" description="Cadherin" evidence="30">
    <location>
        <begin position="443"/>
        <end position="543"/>
    </location>
</feature>
<dbReference type="CDD" id="cd00054">
    <property type="entry name" value="EGF_CA"/>
    <property type="match status" value="4"/>
</dbReference>
<evidence type="ECO:0000256" key="22">
    <source>
        <dbReference type="PROSITE-ProRule" id="PRU00076"/>
    </source>
</evidence>
<evidence type="ECO:0000256" key="15">
    <source>
        <dbReference type="ARBA" id="ARBA00023136"/>
    </source>
</evidence>
<dbReference type="FunFam" id="2.10.25.10:FF:001216">
    <property type="entry name" value="Laminin subunit beta-1"/>
    <property type="match status" value="1"/>
</dbReference>
<comment type="subcellular location">
    <subcellularLocation>
        <location evidence="2">Cell membrane</location>
        <topology evidence="2">Multi-pass membrane protein</topology>
    </subcellularLocation>
    <subcellularLocation>
        <location evidence="1">Membrane</location>
        <topology evidence="1">Single-pass type I membrane protein</topology>
    </subcellularLocation>
</comment>
<dbReference type="PROSITE" id="PS50221">
    <property type="entry name" value="GAIN_B"/>
    <property type="match status" value="1"/>
</dbReference>
<dbReference type="InterPro" id="IPR002126">
    <property type="entry name" value="Cadherin-like_dom"/>
</dbReference>
<dbReference type="InterPro" id="IPR000152">
    <property type="entry name" value="EGF-type_Asp/Asn_hydroxyl_site"/>
</dbReference>
<dbReference type="Pfam" id="PF01825">
    <property type="entry name" value="GPS"/>
    <property type="match status" value="1"/>
</dbReference>
<gene>
    <name evidence="31" type="ORF">NEMVEDRAFT_v1g84228</name>
</gene>
<dbReference type="InterPro" id="IPR001791">
    <property type="entry name" value="Laminin_G"/>
</dbReference>
<dbReference type="Pfam" id="PF00002">
    <property type="entry name" value="7tm_2"/>
    <property type="match status" value="1"/>
</dbReference>